<reference evidence="2" key="1">
    <citation type="journal article" date="2020" name="mSystems">
        <title>Genome- and Community-Level Interaction Insights into Carbon Utilization and Element Cycling Functions of Hydrothermarchaeota in Hydrothermal Sediment.</title>
        <authorList>
            <person name="Zhou Z."/>
            <person name="Liu Y."/>
            <person name="Xu W."/>
            <person name="Pan J."/>
            <person name="Luo Z.H."/>
            <person name="Li M."/>
        </authorList>
    </citation>
    <scope>NUCLEOTIDE SEQUENCE [LARGE SCALE GENOMIC DNA]</scope>
    <source>
        <strain evidence="2">SpSt-500</strain>
    </source>
</reference>
<evidence type="ECO:0000313" key="2">
    <source>
        <dbReference type="EMBL" id="HGT46668.1"/>
    </source>
</evidence>
<accession>A0A832CZ84</accession>
<protein>
    <submittedName>
        <fullName evidence="2">T9SS type A sorting domain-containing protein</fullName>
    </submittedName>
</protein>
<feature type="domain" description="Secretion system C-terminal sorting" evidence="1">
    <location>
        <begin position="40"/>
        <end position="120"/>
    </location>
</feature>
<dbReference type="Gene3D" id="2.60.40.4070">
    <property type="match status" value="1"/>
</dbReference>
<comment type="caution">
    <text evidence="2">The sequence shown here is derived from an EMBL/GenBank/DDBJ whole genome shotgun (WGS) entry which is preliminary data.</text>
</comment>
<dbReference type="InterPro" id="IPR026444">
    <property type="entry name" value="Secre_tail"/>
</dbReference>
<dbReference type="Pfam" id="PF18962">
    <property type="entry name" value="Por_Secre_tail"/>
    <property type="match status" value="1"/>
</dbReference>
<dbReference type="NCBIfam" id="TIGR04183">
    <property type="entry name" value="Por_Secre_tail"/>
    <property type="match status" value="1"/>
</dbReference>
<organism evidence="2">
    <name type="scientific">Ignavibacterium album</name>
    <dbReference type="NCBI Taxonomy" id="591197"/>
    <lineage>
        <taxon>Bacteria</taxon>
        <taxon>Pseudomonadati</taxon>
        <taxon>Ignavibacteriota</taxon>
        <taxon>Ignavibacteria</taxon>
        <taxon>Ignavibacteriales</taxon>
        <taxon>Ignavibacteriaceae</taxon>
        <taxon>Ignavibacterium</taxon>
    </lineage>
</organism>
<evidence type="ECO:0000259" key="1">
    <source>
        <dbReference type="Pfam" id="PF18962"/>
    </source>
</evidence>
<gene>
    <name evidence="2" type="ORF">ENS56_01375</name>
</gene>
<dbReference type="EMBL" id="DSVI01000004">
    <property type="protein sequence ID" value="HGT46668.1"/>
    <property type="molecule type" value="Genomic_DNA"/>
</dbReference>
<name>A0A832CZ84_9BACT</name>
<sequence length="123" mass="13940">MNGRIFLPDTGYFSAVIDTTNSVNDNSNFIPDRFSLMQNYPNPFNPTTKIKFSIPTLEFVTLKVYDVLGNEVATLVNEEKPAGSYEVEFKSSFGNRQLANGVYFYQLKTGGDYLETKKMILLK</sequence>
<dbReference type="AlphaFoldDB" id="A0A832CZ84"/>
<proteinExistence type="predicted"/>